<dbReference type="Proteomes" id="UP000248817">
    <property type="component" value="Unassembled WGS sequence"/>
</dbReference>
<proteinExistence type="predicted"/>
<protein>
    <submittedName>
        <fullName evidence="1">Uncharacterized protein</fullName>
    </submittedName>
</protein>
<sequence length="121" mass="13620">MALRQQTPGDSRISDPFRATRGHLLAELWSCGLSPSGAPLMPVSTFNLHFSLFCFFSSLLSWLMHDSHIHVGHHQLTVNQHLSLPPRGRPMSSIWGTHGWLLDTRLPCHAGGWRRTPSNLF</sequence>
<gene>
    <name evidence="1" type="ORF">BP00DRAFT_30590</name>
</gene>
<dbReference type="EMBL" id="KZ825574">
    <property type="protein sequence ID" value="PYI27265.1"/>
    <property type="molecule type" value="Genomic_DNA"/>
</dbReference>
<evidence type="ECO:0000313" key="1">
    <source>
        <dbReference type="EMBL" id="PYI27265.1"/>
    </source>
</evidence>
<dbReference type="AlphaFoldDB" id="A0A2V5HS03"/>
<reference evidence="1 2" key="1">
    <citation type="submission" date="2018-02" db="EMBL/GenBank/DDBJ databases">
        <title>The genomes of Aspergillus section Nigri reveals drivers in fungal speciation.</title>
        <authorList>
            <consortium name="DOE Joint Genome Institute"/>
            <person name="Vesth T.C."/>
            <person name="Nybo J."/>
            <person name="Theobald S."/>
            <person name="Brandl J."/>
            <person name="Frisvad J.C."/>
            <person name="Nielsen K.F."/>
            <person name="Lyhne E.K."/>
            <person name="Kogle M.E."/>
            <person name="Kuo A."/>
            <person name="Riley R."/>
            <person name="Clum A."/>
            <person name="Nolan M."/>
            <person name="Lipzen A."/>
            <person name="Salamov A."/>
            <person name="Henrissat B."/>
            <person name="Wiebenga A."/>
            <person name="De vries R.P."/>
            <person name="Grigoriev I.V."/>
            <person name="Mortensen U.H."/>
            <person name="Andersen M.R."/>
            <person name="Baker S.E."/>
        </authorList>
    </citation>
    <scope>NUCLEOTIDE SEQUENCE [LARGE SCALE GENOMIC DNA]</scope>
    <source>
        <strain evidence="1 2">CBS 114.80</strain>
    </source>
</reference>
<keyword evidence="2" id="KW-1185">Reference proteome</keyword>
<organism evidence="1 2">
    <name type="scientific">Aspergillus indologenus CBS 114.80</name>
    <dbReference type="NCBI Taxonomy" id="1450541"/>
    <lineage>
        <taxon>Eukaryota</taxon>
        <taxon>Fungi</taxon>
        <taxon>Dikarya</taxon>
        <taxon>Ascomycota</taxon>
        <taxon>Pezizomycotina</taxon>
        <taxon>Eurotiomycetes</taxon>
        <taxon>Eurotiomycetidae</taxon>
        <taxon>Eurotiales</taxon>
        <taxon>Aspergillaceae</taxon>
        <taxon>Aspergillus</taxon>
        <taxon>Aspergillus subgen. Circumdati</taxon>
    </lineage>
</organism>
<evidence type="ECO:0000313" key="2">
    <source>
        <dbReference type="Proteomes" id="UP000248817"/>
    </source>
</evidence>
<name>A0A2V5HS03_9EURO</name>
<accession>A0A2V5HS03</accession>